<keyword evidence="8" id="KW-0732">Signal</keyword>
<dbReference type="PANTHER" id="PTHR34581:SF2">
    <property type="entry name" value="PTS SYSTEM N,N'-DIACETYLCHITOBIOSE-SPECIFIC EIIB COMPONENT"/>
    <property type="match status" value="1"/>
</dbReference>
<keyword evidence="5" id="KW-0598">Phosphotransferase system</keyword>
<reference evidence="10 11" key="2">
    <citation type="submission" date="2020-08" db="EMBL/GenBank/DDBJ databases">
        <title>Listeria ohnekaius sp. nov. and Listeria portnoyii sp. nov. isolated from non-agricultural and natural environments.</title>
        <authorList>
            <person name="Weller D."/>
            <person name="Belias A.M."/>
            <person name="Liao J."/>
            <person name="Guo S."/>
            <person name="Orsi R.H."/>
            <person name="Wiedmann M."/>
        </authorList>
    </citation>
    <scope>NUCLEOTIDE SEQUENCE [LARGE SCALE GENOMIC DNA]</scope>
    <source>
        <strain evidence="10 11">FSL W9-0585</strain>
    </source>
</reference>
<sequence>MKKLLIVCAGGATSSLMAQNVVKEAEKQGMTAALLFPEDLKYNRFESHQDKDLVVVMGPIGMVSTTRLQGYAKVDAVLVSPQVKYLFKNAEAVLKELGIPCANIDSLSFGRMRGDVILKQALTLINPDFYGCKNPDQTLQ</sequence>
<dbReference type="InterPro" id="IPR036095">
    <property type="entry name" value="PTS_EIIB-like_sf"/>
</dbReference>
<keyword evidence="2" id="KW-0597">Phosphoprotein</keyword>
<evidence type="ECO:0000256" key="1">
    <source>
        <dbReference type="ARBA" id="ARBA00022448"/>
    </source>
</evidence>
<dbReference type="Proteomes" id="UP000548787">
    <property type="component" value="Unassembled WGS sequence"/>
</dbReference>
<evidence type="ECO:0000256" key="3">
    <source>
        <dbReference type="ARBA" id="ARBA00022597"/>
    </source>
</evidence>
<evidence type="ECO:0000259" key="9">
    <source>
        <dbReference type="PROSITE" id="PS51100"/>
    </source>
</evidence>
<dbReference type="InterPro" id="IPR051819">
    <property type="entry name" value="PTS_sugar-specific_EIIB"/>
</dbReference>
<evidence type="ECO:0000256" key="4">
    <source>
        <dbReference type="ARBA" id="ARBA00022679"/>
    </source>
</evidence>
<evidence type="ECO:0000256" key="6">
    <source>
        <dbReference type="ARBA" id="ARBA00022777"/>
    </source>
</evidence>
<keyword evidence="3 10" id="KW-0762">Sugar transport</keyword>
<dbReference type="RefSeq" id="WP_181677580.1">
    <property type="nucleotide sequence ID" value="NZ_JABJVM010000019.1"/>
</dbReference>
<gene>
    <name evidence="10" type="ORF">HPK16_14245</name>
</gene>
<protein>
    <submittedName>
        <fullName evidence="10">PTS sugar transporter subunit IIB</fullName>
    </submittedName>
</protein>
<feature type="domain" description="PTS EIIB type-3" evidence="9">
    <location>
        <begin position="1"/>
        <end position="131"/>
    </location>
</feature>
<dbReference type="Pfam" id="PF02302">
    <property type="entry name" value="PTS_IIB"/>
    <property type="match status" value="1"/>
</dbReference>
<dbReference type="Gene3D" id="3.40.50.2300">
    <property type="match status" value="2"/>
</dbReference>
<organism evidence="10 11">
    <name type="scientific">Listeria rustica</name>
    <dbReference type="NCBI Taxonomy" id="2713503"/>
    <lineage>
        <taxon>Bacteria</taxon>
        <taxon>Bacillati</taxon>
        <taxon>Bacillota</taxon>
        <taxon>Bacilli</taxon>
        <taxon>Bacillales</taxon>
        <taxon>Listeriaceae</taxon>
        <taxon>Listeria</taxon>
    </lineage>
</organism>
<name>A0A7W1YH60_9LIST</name>
<keyword evidence="6" id="KW-0418">Kinase</keyword>
<dbReference type="EMBL" id="JABJVM010000019">
    <property type="protein sequence ID" value="MBA3927495.1"/>
    <property type="molecule type" value="Genomic_DNA"/>
</dbReference>
<dbReference type="GO" id="GO:0008982">
    <property type="term" value="F:protein-N(PI)-phosphohistidine-sugar phosphotransferase activity"/>
    <property type="evidence" value="ECO:0007669"/>
    <property type="project" value="InterPro"/>
</dbReference>
<dbReference type="AlphaFoldDB" id="A0A7W1YH60"/>
<feature type="signal peptide" evidence="8">
    <location>
        <begin position="1"/>
        <end position="18"/>
    </location>
</feature>
<evidence type="ECO:0000256" key="7">
    <source>
        <dbReference type="PROSITE-ProRule" id="PRU00423"/>
    </source>
</evidence>
<dbReference type="SUPFAM" id="SSF52794">
    <property type="entry name" value="PTS system IIB component-like"/>
    <property type="match status" value="1"/>
</dbReference>
<evidence type="ECO:0000256" key="5">
    <source>
        <dbReference type="ARBA" id="ARBA00022683"/>
    </source>
</evidence>
<dbReference type="GO" id="GO:0009401">
    <property type="term" value="P:phosphoenolpyruvate-dependent sugar phosphotransferase system"/>
    <property type="evidence" value="ECO:0007669"/>
    <property type="project" value="UniProtKB-KW"/>
</dbReference>
<dbReference type="InterPro" id="IPR013012">
    <property type="entry name" value="PTS_EIIB_3"/>
</dbReference>
<reference evidence="10 11" key="1">
    <citation type="submission" date="2020-05" db="EMBL/GenBank/DDBJ databases">
        <authorList>
            <person name="Carlin C.R."/>
        </authorList>
    </citation>
    <scope>NUCLEOTIDE SEQUENCE [LARGE SCALE GENOMIC DNA]</scope>
    <source>
        <strain evidence="10 11">FSL W9-0585</strain>
    </source>
</reference>
<dbReference type="GO" id="GO:0016301">
    <property type="term" value="F:kinase activity"/>
    <property type="evidence" value="ECO:0007669"/>
    <property type="project" value="UniProtKB-KW"/>
</dbReference>
<comment type="caution">
    <text evidence="10">The sequence shown here is derived from an EMBL/GenBank/DDBJ whole genome shotgun (WGS) entry which is preliminary data.</text>
</comment>
<feature type="modified residue" description="Phosphocysteine; by EIIA" evidence="7">
    <location>
        <position position="8"/>
    </location>
</feature>
<dbReference type="PANTHER" id="PTHR34581">
    <property type="entry name" value="PTS SYSTEM N,N'-DIACETYLCHITOBIOSE-SPECIFIC EIIB COMPONENT"/>
    <property type="match status" value="1"/>
</dbReference>
<feature type="chain" id="PRO_5039477675" evidence="8">
    <location>
        <begin position="19"/>
        <end position="140"/>
    </location>
</feature>
<evidence type="ECO:0000313" key="11">
    <source>
        <dbReference type="Proteomes" id="UP000548787"/>
    </source>
</evidence>
<keyword evidence="11" id="KW-1185">Reference proteome</keyword>
<accession>A0A7W1YH60</accession>
<evidence type="ECO:0000313" key="10">
    <source>
        <dbReference type="EMBL" id="MBA3927495.1"/>
    </source>
</evidence>
<keyword evidence="4" id="KW-0808">Transferase</keyword>
<evidence type="ECO:0000256" key="2">
    <source>
        <dbReference type="ARBA" id="ARBA00022553"/>
    </source>
</evidence>
<dbReference type="InterPro" id="IPR003501">
    <property type="entry name" value="PTS_EIIB_2/3"/>
</dbReference>
<keyword evidence="1" id="KW-0813">Transport</keyword>
<evidence type="ECO:0000256" key="8">
    <source>
        <dbReference type="SAM" id="SignalP"/>
    </source>
</evidence>
<proteinExistence type="predicted"/>
<dbReference type="PROSITE" id="PS51100">
    <property type="entry name" value="PTS_EIIB_TYPE_3"/>
    <property type="match status" value="1"/>
</dbReference>